<reference evidence="1 2" key="1">
    <citation type="submission" date="2019-04" db="EMBL/GenBank/DDBJ databases">
        <title>Nine Novel Phages from a Plateau Lake in Southwest China Provide Insights into Aeromonas Phage Diversity.</title>
        <authorList>
            <person name="Xiao W."/>
            <person name="Bai M."/>
            <person name="Wang Y."/>
            <person name="Cui X."/>
        </authorList>
    </citation>
    <scope>NUCLEOTIDE SEQUENCE [LARGE SCALE GENOMIC DNA]</scope>
</reference>
<name>A0A4Y5TXG1_9CAUD</name>
<organism evidence="1 2">
    <name type="scientific">Aeromonas phage 2L372D</name>
    <dbReference type="NCBI Taxonomy" id="2588097"/>
    <lineage>
        <taxon>Viruses</taxon>
        <taxon>Duplodnaviria</taxon>
        <taxon>Heunggongvirae</taxon>
        <taxon>Uroviricota</taxon>
        <taxon>Caudoviricetes</taxon>
        <taxon>Plateaulakevirus</taxon>
        <taxon>Plateaulakevirus pv2L372D</taxon>
    </lineage>
</organism>
<accession>A0A4Y5TXG1</accession>
<proteinExistence type="predicted"/>
<dbReference type="Proteomes" id="UP000316128">
    <property type="component" value="Segment"/>
</dbReference>
<protein>
    <submittedName>
        <fullName evidence="1">Uncharacterized protein</fullName>
    </submittedName>
</protein>
<keyword evidence="2" id="KW-1185">Reference proteome</keyword>
<sequence>MVQLTKLAGKVKIHLDDRYCLVSSTLHNKIELFKEEHFVRDFTNLYAAIKYYEEVTIDS</sequence>
<dbReference type="EMBL" id="MK804893">
    <property type="protein sequence ID" value="QDB74084.1"/>
    <property type="molecule type" value="Genomic_DNA"/>
</dbReference>
<evidence type="ECO:0000313" key="2">
    <source>
        <dbReference type="Proteomes" id="UP000316128"/>
    </source>
</evidence>
<gene>
    <name evidence="1" type="ORF">2L372D_170</name>
</gene>
<evidence type="ECO:0000313" key="1">
    <source>
        <dbReference type="EMBL" id="QDB74084.1"/>
    </source>
</evidence>